<name>A0A7W2D268_9ACTN</name>
<dbReference type="AlphaFoldDB" id="A0A7W2D268"/>
<dbReference type="PANTHER" id="PTHR11820">
    <property type="entry name" value="ACYLPYRUVASE"/>
    <property type="match status" value="1"/>
</dbReference>
<evidence type="ECO:0000313" key="3">
    <source>
        <dbReference type="EMBL" id="MBA4863095.1"/>
    </source>
</evidence>
<protein>
    <submittedName>
        <fullName evidence="3">Fumarylacetoacetate hydrolase family protein</fullName>
    </submittedName>
</protein>
<dbReference type="RefSeq" id="WP_181864842.1">
    <property type="nucleotide sequence ID" value="NZ_JACEQY010000017.1"/>
</dbReference>
<dbReference type="Pfam" id="PF01557">
    <property type="entry name" value="FAA_hydrolase"/>
    <property type="match status" value="1"/>
</dbReference>
<reference evidence="3 4" key="1">
    <citation type="submission" date="2020-07" db="EMBL/GenBank/DDBJ databases">
        <title>Streptomyces isolated from Indian soil.</title>
        <authorList>
            <person name="Mandal S."/>
            <person name="Maiti P.K."/>
        </authorList>
    </citation>
    <scope>NUCLEOTIDE SEQUENCE [LARGE SCALE GENOMIC DNA]</scope>
    <source>
        <strain evidence="3 4">PSKA54</strain>
    </source>
</reference>
<gene>
    <name evidence="3" type="ORF">H1V43_17245</name>
</gene>
<dbReference type="InterPro" id="IPR036663">
    <property type="entry name" value="Fumarylacetoacetase_C_sf"/>
</dbReference>
<dbReference type="SUPFAM" id="SSF56529">
    <property type="entry name" value="FAH"/>
    <property type="match status" value="1"/>
</dbReference>
<evidence type="ECO:0000313" key="4">
    <source>
        <dbReference type="Proteomes" id="UP000586976"/>
    </source>
</evidence>
<dbReference type="PANTHER" id="PTHR11820:SF7">
    <property type="entry name" value="ACYLPYRUVASE FAHD1, MITOCHONDRIAL"/>
    <property type="match status" value="1"/>
</dbReference>
<dbReference type="Gene3D" id="3.90.850.10">
    <property type="entry name" value="Fumarylacetoacetase-like, C-terminal domain"/>
    <property type="match status" value="1"/>
</dbReference>
<keyword evidence="3" id="KW-0378">Hydrolase</keyword>
<dbReference type="GO" id="GO:0018773">
    <property type="term" value="F:acetylpyruvate hydrolase activity"/>
    <property type="evidence" value="ECO:0007669"/>
    <property type="project" value="TreeGrafter"/>
</dbReference>
<keyword evidence="1" id="KW-0479">Metal-binding</keyword>
<dbReference type="Proteomes" id="UP000586976">
    <property type="component" value="Unassembled WGS sequence"/>
</dbReference>
<proteinExistence type="predicted"/>
<organism evidence="3 4">
    <name type="scientific">Streptomyces himalayensis subsp. aureolus</name>
    <dbReference type="NCBI Taxonomy" id="2758039"/>
    <lineage>
        <taxon>Bacteria</taxon>
        <taxon>Bacillati</taxon>
        <taxon>Actinomycetota</taxon>
        <taxon>Actinomycetes</taxon>
        <taxon>Kitasatosporales</taxon>
        <taxon>Streptomycetaceae</taxon>
        <taxon>Streptomyces</taxon>
        <taxon>Streptomyces himalayensis</taxon>
    </lineage>
</organism>
<dbReference type="EMBL" id="JACEQY010000017">
    <property type="protein sequence ID" value="MBA4863095.1"/>
    <property type="molecule type" value="Genomic_DNA"/>
</dbReference>
<keyword evidence="4" id="KW-1185">Reference proteome</keyword>
<accession>A0A7W2D268</accession>
<evidence type="ECO:0000256" key="1">
    <source>
        <dbReference type="ARBA" id="ARBA00022723"/>
    </source>
</evidence>
<dbReference type="GO" id="GO:0046872">
    <property type="term" value="F:metal ion binding"/>
    <property type="evidence" value="ECO:0007669"/>
    <property type="project" value="UniProtKB-KW"/>
</dbReference>
<evidence type="ECO:0000259" key="2">
    <source>
        <dbReference type="Pfam" id="PF01557"/>
    </source>
</evidence>
<dbReference type="InterPro" id="IPR011234">
    <property type="entry name" value="Fumarylacetoacetase-like_C"/>
</dbReference>
<feature type="domain" description="Fumarylacetoacetase-like C-terminal" evidence="2">
    <location>
        <begin position="67"/>
        <end position="269"/>
    </location>
</feature>
<sequence length="287" mass="30326">MRLVTTQAGLGRIEDGAIALLDTAFPHVGAVLEQGGSLEYLASCAVRRRIPLDEATLVAPLGRPRAVWGVGLNYLSKAARAGRGLPEQPILYLAASSAVLAPGAQVVIPQAATEPDYEGEIAVVVGRRLYQATESEVWPAIAGITAANDMTARDVMRTTAVPALAKSYPGFTPLGASICTPDDLPDRDAIRVQTRVNGELVQDDTSAGMIFPLPDLLSRLSWFTALEPGDVVLTGTPAGTGQDRACFLADGDEVRVEVDGVLPLVTRVVRPAEDAALRDHRLTEPVS</sequence>
<comment type="caution">
    <text evidence="3">The sequence shown here is derived from an EMBL/GenBank/DDBJ whole genome shotgun (WGS) entry which is preliminary data.</text>
</comment>